<organism evidence="1">
    <name type="scientific">Aureobasidium pullulans</name>
    <name type="common">Black yeast</name>
    <name type="synonym">Pullularia pullulans</name>
    <dbReference type="NCBI Taxonomy" id="5580"/>
    <lineage>
        <taxon>Eukaryota</taxon>
        <taxon>Fungi</taxon>
        <taxon>Dikarya</taxon>
        <taxon>Ascomycota</taxon>
        <taxon>Pezizomycotina</taxon>
        <taxon>Dothideomycetes</taxon>
        <taxon>Dothideomycetidae</taxon>
        <taxon>Dothideales</taxon>
        <taxon>Saccotheciaceae</taxon>
        <taxon>Aureobasidium</taxon>
    </lineage>
</organism>
<evidence type="ECO:0000313" key="1">
    <source>
        <dbReference type="EMBL" id="THX15152.1"/>
    </source>
</evidence>
<name>A0A4S9D4Y8_AURPU</name>
<comment type="caution">
    <text evidence="1">The sequence shown here is derived from an EMBL/GenBank/DDBJ whole genome shotgun (WGS) entry which is preliminary data.</text>
</comment>
<protein>
    <submittedName>
        <fullName evidence="1">Uncharacterized protein</fullName>
    </submittedName>
</protein>
<accession>A0A4S9D4Y8</accession>
<gene>
    <name evidence="1" type="ORF">D6D13_02439</name>
</gene>
<dbReference type="AlphaFoldDB" id="A0A4S9D4Y8"/>
<dbReference type="EMBL" id="QZAS01000006">
    <property type="protein sequence ID" value="THX15152.1"/>
    <property type="molecule type" value="Genomic_DNA"/>
</dbReference>
<sequence>MDVTGAEKAAVAVPEDHGYDLWKAFKDAYLAKGAQVVELRGLDKDLPDIFIQRLELFFQMKKEGK</sequence>
<reference evidence="1" key="1">
    <citation type="submission" date="2018-10" db="EMBL/GenBank/DDBJ databases">
        <title>Fifty Aureobasidium pullulans genomes reveal a recombining polyextremotolerant generalist.</title>
        <authorList>
            <person name="Gostincar C."/>
            <person name="Turk M."/>
            <person name="Zajc J."/>
            <person name="Gunde-Cimerman N."/>
        </authorList>
    </citation>
    <scope>NUCLEOTIDE SEQUENCE [LARGE SCALE GENOMIC DNA]</scope>
    <source>
        <strain evidence="1">EXF-10085</strain>
    </source>
</reference>
<proteinExistence type="predicted"/>